<dbReference type="AlphaFoldDB" id="A0A933NXI9"/>
<comment type="similarity">
    <text evidence="13 14">In the central section; belongs to the AAA ATPase family.</text>
</comment>
<keyword evidence="3 14" id="KW-0645">Protease</keyword>
<comment type="subunit">
    <text evidence="14">Homohexamer.</text>
</comment>
<evidence type="ECO:0000256" key="9">
    <source>
        <dbReference type="ARBA" id="ARBA00022840"/>
    </source>
</evidence>
<evidence type="ECO:0000256" key="15">
    <source>
        <dbReference type="RuleBase" id="RU003651"/>
    </source>
</evidence>
<evidence type="ECO:0000256" key="2">
    <source>
        <dbReference type="ARBA" id="ARBA00010044"/>
    </source>
</evidence>
<dbReference type="InterPro" id="IPR011546">
    <property type="entry name" value="Pept_M41_FtsH_extracell"/>
</dbReference>
<dbReference type="PANTHER" id="PTHR23076">
    <property type="entry name" value="METALLOPROTEASE M41 FTSH"/>
    <property type="match status" value="1"/>
</dbReference>
<keyword evidence="5 14" id="KW-0479">Metal-binding</keyword>
<dbReference type="GO" id="GO:0006508">
    <property type="term" value="P:proteolysis"/>
    <property type="evidence" value="ECO:0007669"/>
    <property type="project" value="UniProtKB-KW"/>
</dbReference>
<dbReference type="Gene3D" id="3.40.50.300">
    <property type="entry name" value="P-loop containing nucleotide triphosphate hydrolases"/>
    <property type="match status" value="1"/>
</dbReference>
<dbReference type="HAMAP" id="MF_01458">
    <property type="entry name" value="FtsH"/>
    <property type="match status" value="1"/>
</dbReference>
<evidence type="ECO:0000256" key="5">
    <source>
        <dbReference type="ARBA" id="ARBA00022723"/>
    </source>
</evidence>
<dbReference type="SMART" id="SM00382">
    <property type="entry name" value="AAA"/>
    <property type="match status" value="1"/>
</dbReference>
<name>A0A933NXI9_9HYPH</name>
<dbReference type="NCBIfam" id="TIGR01241">
    <property type="entry name" value="FtsH_fam"/>
    <property type="match status" value="1"/>
</dbReference>
<comment type="similarity">
    <text evidence="2 14">In the C-terminal section; belongs to the peptidase M41 family.</text>
</comment>
<evidence type="ECO:0000256" key="7">
    <source>
        <dbReference type="ARBA" id="ARBA00022801"/>
    </source>
</evidence>
<evidence type="ECO:0000256" key="3">
    <source>
        <dbReference type="ARBA" id="ARBA00022670"/>
    </source>
</evidence>
<evidence type="ECO:0000256" key="10">
    <source>
        <dbReference type="ARBA" id="ARBA00022989"/>
    </source>
</evidence>
<dbReference type="InterPro" id="IPR003593">
    <property type="entry name" value="AAA+_ATPase"/>
</dbReference>
<comment type="caution">
    <text evidence="17">The sequence shown here is derived from an EMBL/GenBank/DDBJ whole genome shotgun (WGS) entry which is preliminary data.</text>
</comment>
<evidence type="ECO:0000256" key="1">
    <source>
        <dbReference type="ARBA" id="ARBA00004370"/>
    </source>
</evidence>
<dbReference type="PROSITE" id="PS00674">
    <property type="entry name" value="AAA"/>
    <property type="match status" value="1"/>
</dbReference>
<dbReference type="InterPro" id="IPR027417">
    <property type="entry name" value="P-loop_NTPase"/>
</dbReference>
<dbReference type="InterPro" id="IPR000642">
    <property type="entry name" value="Peptidase_M41"/>
</dbReference>
<dbReference type="Pfam" id="PF17862">
    <property type="entry name" value="AAA_lid_3"/>
    <property type="match status" value="1"/>
</dbReference>
<dbReference type="FunFam" id="1.20.58.760:FF:000001">
    <property type="entry name" value="ATP-dependent zinc metalloprotease FtsH"/>
    <property type="match status" value="1"/>
</dbReference>
<protein>
    <recommendedName>
        <fullName evidence="14">ATP-dependent zinc metalloprotease FtsH</fullName>
        <ecNumber evidence="14">3.4.24.-</ecNumber>
    </recommendedName>
</protein>
<evidence type="ECO:0000313" key="17">
    <source>
        <dbReference type="EMBL" id="MBI4921260.1"/>
    </source>
</evidence>
<dbReference type="EC" id="3.4.24.-" evidence="14"/>
<dbReference type="Gene3D" id="3.30.720.210">
    <property type="match status" value="1"/>
</dbReference>
<feature type="transmembrane region" description="Helical" evidence="14">
    <location>
        <begin position="7"/>
        <end position="26"/>
    </location>
</feature>
<keyword evidence="12 14" id="KW-0472">Membrane</keyword>
<dbReference type="GO" id="GO:0004222">
    <property type="term" value="F:metalloendopeptidase activity"/>
    <property type="evidence" value="ECO:0007669"/>
    <property type="project" value="InterPro"/>
</dbReference>
<evidence type="ECO:0000256" key="4">
    <source>
        <dbReference type="ARBA" id="ARBA00022692"/>
    </source>
</evidence>
<dbReference type="GO" id="GO:0016887">
    <property type="term" value="F:ATP hydrolysis activity"/>
    <property type="evidence" value="ECO:0007669"/>
    <property type="project" value="UniProtKB-UniRule"/>
</dbReference>
<dbReference type="EMBL" id="JACRAF010000018">
    <property type="protein sequence ID" value="MBI4921260.1"/>
    <property type="molecule type" value="Genomic_DNA"/>
</dbReference>
<dbReference type="Pfam" id="PF01434">
    <property type="entry name" value="Peptidase_M41"/>
    <property type="match status" value="1"/>
</dbReference>
<evidence type="ECO:0000259" key="16">
    <source>
        <dbReference type="SMART" id="SM00382"/>
    </source>
</evidence>
<comment type="subcellular location">
    <subcellularLocation>
        <location evidence="14">Cell membrane</location>
        <topology evidence="14">Multi-pass membrane protein</topology>
        <orientation evidence="14">Cytoplasmic side</orientation>
    </subcellularLocation>
    <subcellularLocation>
        <location evidence="1">Membrane</location>
    </subcellularLocation>
</comment>
<keyword evidence="7 14" id="KW-0378">Hydrolase</keyword>
<dbReference type="Gene3D" id="1.10.8.60">
    <property type="match status" value="1"/>
</dbReference>
<dbReference type="Gene3D" id="1.20.58.760">
    <property type="entry name" value="Peptidase M41"/>
    <property type="match status" value="1"/>
</dbReference>
<dbReference type="GO" id="GO:0005524">
    <property type="term" value="F:ATP binding"/>
    <property type="evidence" value="ECO:0007669"/>
    <property type="project" value="UniProtKB-UniRule"/>
</dbReference>
<comment type="function">
    <text evidence="14">Acts as a processive, ATP-dependent zinc metallopeptidase for both cytoplasmic and membrane proteins. Plays a role in the quality control of integral membrane proteins.</text>
</comment>
<dbReference type="InterPro" id="IPR005936">
    <property type="entry name" value="FtsH"/>
</dbReference>
<dbReference type="InterPro" id="IPR003960">
    <property type="entry name" value="ATPase_AAA_CS"/>
</dbReference>
<dbReference type="InterPro" id="IPR041569">
    <property type="entry name" value="AAA_lid_3"/>
</dbReference>
<evidence type="ECO:0000256" key="14">
    <source>
        <dbReference type="HAMAP-Rule" id="MF_01458"/>
    </source>
</evidence>
<feature type="active site" evidence="14">
    <location>
        <position position="419"/>
    </location>
</feature>
<dbReference type="CDD" id="cd19501">
    <property type="entry name" value="RecA-like_FtsH"/>
    <property type="match status" value="1"/>
</dbReference>
<keyword evidence="10 14" id="KW-1133">Transmembrane helix</keyword>
<comment type="cofactor">
    <cofactor evidence="14">
        <name>Zn(2+)</name>
        <dbReference type="ChEBI" id="CHEBI:29105"/>
    </cofactor>
    <text evidence="14">Binds 1 zinc ion per subunit.</text>
</comment>
<accession>A0A933NXI9</accession>
<keyword evidence="11 14" id="KW-0482">Metalloprotease</keyword>
<gene>
    <name evidence="14" type="primary">ftsH</name>
    <name evidence="17" type="ORF">HY834_05885</name>
</gene>
<dbReference type="SUPFAM" id="SSF140990">
    <property type="entry name" value="FtsH protease domain-like"/>
    <property type="match status" value="1"/>
</dbReference>
<feature type="binding site" evidence="14">
    <location>
        <position position="495"/>
    </location>
    <ligand>
        <name>Zn(2+)</name>
        <dbReference type="ChEBI" id="CHEBI:29105"/>
        <note>catalytic</note>
    </ligand>
</feature>
<dbReference type="FunFam" id="1.10.8.60:FF:000001">
    <property type="entry name" value="ATP-dependent zinc metalloprotease FtsH"/>
    <property type="match status" value="1"/>
</dbReference>
<evidence type="ECO:0000256" key="8">
    <source>
        <dbReference type="ARBA" id="ARBA00022833"/>
    </source>
</evidence>
<sequence>MHKTHKYNLWYFAGALLVLFAFQFWLGYRSVTSISYSDLLNYLDQGKIAEVSISESMIQGKFKQSEGGYDYFVTRRVDPELVKTFADKGVVIEGATESNWLTTLLSWIVPMLVLGGLWYFFFRGFAEKGGIGGLTAIGKSKAKIYVETKTGVSFADVAGVDEAKAELQEVVNFLKDKEKYGRLGARIPKGVLLVGPPGTGKTLLARAVAGEAGVPFFSISGSEFVELFVGVGAARVRDLFEQARQAAPCIIFIDELDALGRARSPFAEMGGGDEKEQTLNQLLSELDGFDPRVGIVLLAATNRPEILDAALLRAGRFDRQVTLDRPERKDRKAILDVHLKTIRLAPGIDSDQIAALTPGFTGADLANLVNEAAIFATRRGADAVGMNDFTEAVERIVAGSERRSRVLTPGERRRVAYHELGHALVAASIPGADPVQKVSIIPRSIGSLGYTMQRPTDDRYVITASELRDRMTVLMGGRAAEAVVLGEVSTGAADDLAKATDIARQYVARFGMGEDTGQAVLEQVTQPYLGNAMMTARKDYSEATSRELDLAIRKMLDDAFERAKAVLEAHRADLDAGSKMLLERETITPTEFPPIGHRQAVEAAA</sequence>
<evidence type="ECO:0000313" key="18">
    <source>
        <dbReference type="Proteomes" id="UP000782610"/>
    </source>
</evidence>
<keyword evidence="8 14" id="KW-0862">Zinc</keyword>
<keyword evidence="4 14" id="KW-0812">Transmembrane</keyword>
<feature type="domain" description="AAA+ ATPase" evidence="16">
    <location>
        <begin position="187"/>
        <end position="327"/>
    </location>
</feature>
<dbReference type="PANTHER" id="PTHR23076:SF113">
    <property type="entry name" value="ATP-DEPENDENT ZINC METALLOPROTEASE FTSH 1, CHLOROPLASTIC-RELATED"/>
    <property type="match status" value="1"/>
</dbReference>
<proteinExistence type="inferred from homology"/>
<dbReference type="Pfam" id="PF00004">
    <property type="entry name" value="AAA"/>
    <property type="match status" value="1"/>
</dbReference>
<feature type="binding site" evidence="14">
    <location>
        <position position="418"/>
    </location>
    <ligand>
        <name>Zn(2+)</name>
        <dbReference type="ChEBI" id="CHEBI:29105"/>
        <note>catalytic</note>
    </ligand>
</feature>
<keyword evidence="14" id="KW-1003">Cell membrane</keyword>
<dbReference type="Proteomes" id="UP000782610">
    <property type="component" value="Unassembled WGS sequence"/>
</dbReference>
<feature type="binding site" evidence="14">
    <location>
        <begin position="195"/>
        <end position="202"/>
    </location>
    <ligand>
        <name>ATP</name>
        <dbReference type="ChEBI" id="CHEBI:30616"/>
    </ligand>
</feature>
<keyword evidence="9 14" id="KW-0067">ATP-binding</keyword>
<dbReference type="GO" id="GO:0008270">
    <property type="term" value="F:zinc ion binding"/>
    <property type="evidence" value="ECO:0007669"/>
    <property type="project" value="UniProtKB-UniRule"/>
</dbReference>
<comment type="similarity">
    <text evidence="15">Belongs to the AAA ATPase family.</text>
</comment>
<dbReference type="GO" id="GO:0004176">
    <property type="term" value="F:ATP-dependent peptidase activity"/>
    <property type="evidence" value="ECO:0007669"/>
    <property type="project" value="InterPro"/>
</dbReference>
<evidence type="ECO:0000256" key="11">
    <source>
        <dbReference type="ARBA" id="ARBA00023049"/>
    </source>
</evidence>
<evidence type="ECO:0000256" key="6">
    <source>
        <dbReference type="ARBA" id="ARBA00022741"/>
    </source>
</evidence>
<organism evidence="17 18">
    <name type="scientific">Devosia nanyangense</name>
    <dbReference type="NCBI Taxonomy" id="1228055"/>
    <lineage>
        <taxon>Bacteria</taxon>
        <taxon>Pseudomonadati</taxon>
        <taxon>Pseudomonadota</taxon>
        <taxon>Alphaproteobacteria</taxon>
        <taxon>Hyphomicrobiales</taxon>
        <taxon>Devosiaceae</taxon>
        <taxon>Devosia</taxon>
    </lineage>
</organism>
<dbReference type="FunFam" id="3.40.50.300:FF:000001">
    <property type="entry name" value="ATP-dependent zinc metalloprotease FtsH"/>
    <property type="match status" value="1"/>
</dbReference>
<keyword evidence="6 14" id="KW-0547">Nucleotide-binding</keyword>
<dbReference type="InterPro" id="IPR003959">
    <property type="entry name" value="ATPase_AAA_core"/>
</dbReference>
<feature type="binding site" evidence="14">
    <location>
        <position position="422"/>
    </location>
    <ligand>
        <name>Zn(2+)</name>
        <dbReference type="ChEBI" id="CHEBI:29105"/>
        <note>catalytic</note>
    </ligand>
</feature>
<dbReference type="GO" id="GO:0005886">
    <property type="term" value="C:plasma membrane"/>
    <property type="evidence" value="ECO:0007669"/>
    <property type="project" value="UniProtKB-SubCell"/>
</dbReference>
<evidence type="ECO:0000256" key="13">
    <source>
        <dbReference type="ARBA" id="ARBA00061570"/>
    </source>
</evidence>
<evidence type="ECO:0000256" key="12">
    <source>
        <dbReference type="ARBA" id="ARBA00023136"/>
    </source>
</evidence>
<dbReference type="InterPro" id="IPR037219">
    <property type="entry name" value="Peptidase_M41-like"/>
</dbReference>
<reference evidence="17" key="1">
    <citation type="submission" date="2020-07" db="EMBL/GenBank/DDBJ databases">
        <title>Huge and variable diversity of episymbiotic CPR bacteria and DPANN archaea in groundwater ecosystems.</title>
        <authorList>
            <person name="He C.Y."/>
            <person name="Keren R."/>
            <person name="Whittaker M."/>
            <person name="Farag I.F."/>
            <person name="Doudna J."/>
            <person name="Cate J.H.D."/>
            <person name="Banfield J.F."/>
        </authorList>
    </citation>
    <scope>NUCLEOTIDE SEQUENCE</scope>
    <source>
        <strain evidence="17">NC_groundwater_1586_Pr3_B-0.1um_66_15</strain>
    </source>
</reference>
<dbReference type="SUPFAM" id="SSF52540">
    <property type="entry name" value="P-loop containing nucleoside triphosphate hydrolases"/>
    <property type="match status" value="1"/>
</dbReference>
<dbReference type="Pfam" id="PF06480">
    <property type="entry name" value="FtsH_ext"/>
    <property type="match status" value="1"/>
</dbReference>
<dbReference type="GO" id="GO:0030163">
    <property type="term" value="P:protein catabolic process"/>
    <property type="evidence" value="ECO:0007669"/>
    <property type="project" value="UniProtKB-UniRule"/>
</dbReference>
<feature type="transmembrane region" description="Helical" evidence="14">
    <location>
        <begin position="104"/>
        <end position="122"/>
    </location>
</feature>